<dbReference type="InterPro" id="IPR008538">
    <property type="entry name" value="Uma2"/>
</dbReference>
<dbReference type="eggNOG" id="COG4636">
    <property type="taxonomic scope" value="Bacteria"/>
</dbReference>
<feature type="domain" description="Putative restriction endonuclease" evidence="1">
    <location>
        <begin position="9"/>
        <end position="165"/>
    </location>
</feature>
<dbReference type="Proteomes" id="UP000007842">
    <property type="component" value="Chromosome"/>
</dbReference>
<organism evidence="2 3">
    <name type="scientific">Streptantibioticus cattleyicolor (strain ATCC 35852 / DSM 46488 / JCM 4925 / NBRC 14057 / NRRL 8057)</name>
    <name type="common">Streptomyces cattleya</name>
    <dbReference type="NCBI Taxonomy" id="1003195"/>
    <lineage>
        <taxon>Bacteria</taxon>
        <taxon>Bacillati</taxon>
        <taxon>Actinomycetota</taxon>
        <taxon>Actinomycetes</taxon>
        <taxon>Kitasatosporales</taxon>
        <taxon>Streptomycetaceae</taxon>
        <taxon>Streptantibioticus</taxon>
    </lineage>
</organism>
<keyword evidence="3" id="KW-1185">Reference proteome</keyword>
<dbReference type="HOGENOM" id="CLU_076312_4_1_11"/>
<dbReference type="Gene3D" id="3.90.1570.10">
    <property type="entry name" value="tt1808, chain A"/>
    <property type="match status" value="1"/>
</dbReference>
<dbReference type="SUPFAM" id="SSF52980">
    <property type="entry name" value="Restriction endonuclease-like"/>
    <property type="match status" value="1"/>
</dbReference>
<dbReference type="AlphaFoldDB" id="G8WX92"/>
<dbReference type="PANTHER" id="PTHR35400">
    <property type="entry name" value="SLR1083 PROTEIN"/>
    <property type="match status" value="1"/>
</dbReference>
<proteinExistence type="predicted"/>
<dbReference type="PANTHER" id="PTHR35400:SF3">
    <property type="entry name" value="SLL1072 PROTEIN"/>
    <property type="match status" value="1"/>
</dbReference>
<dbReference type="CDD" id="cd06260">
    <property type="entry name" value="DUF820-like"/>
    <property type="match status" value="1"/>
</dbReference>
<sequence>MMSTTLDEMFELIEGRVPEGYRAEIIEGEIVMNPQRFVHGTIIRLIGDDLAKARGRSAPILWDMRVDFPGTLNGYAPDLALVARDAKAAPNGTYAYQDLELVAEVVSHSSRRDDYGVKLQTYASALVPVYLLADPKLGYVHVHNTPRDGAYTNVDTWAFGQAFTLPVSQIRIDTSDWPRD</sequence>
<dbReference type="Pfam" id="PF05685">
    <property type="entry name" value="Uma2"/>
    <property type="match status" value="1"/>
</dbReference>
<evidence type="ECO:0000259" key="1">
    <source>
        <dbReference type="Pfam" id="PF05685"/>
    </source>
</evidence>
<dbReference type="STRING" id="1003195.SCATT_40310"/>
<reference evidence="3" key="1">
    <citation type="submission" date="2011-12" db="EMBL/GenBank/DDBJ databases">
        <title>Complete genome sequence of Streptomyces cattleya strain DSM 46488.</title>
        <authorList>
            <person name="Ou H.-Y."/>
            <person name="Li P."/>
            <person name="Zhao C."/>
            <person name="O'Hagan D."/>
            <person name="Deng Z."/>
        </authorList>
    </citation>
    <scope>NUCLEOTIDE SEQUENCE [LARGE SCALE GENOMIC DNA]</scope>
    <source>
        <strain evidence="3">ATCC 35852 / DSM 46488 / JCM 4925 / NBRC 14057 / NRRL 8057</strain>
    </source>
</reference>
<evidence type="ECO:0000313" key="3">
    <source>
        <dbReference type="Proteomes" id="UP000007842"/>
    </source>
</evidence>
<dbReference type="PATRIC" id="fig|1003195.29.peg.4030"/>
<dbReference type="KEGG" id="scy:SCATT_40310"/>
<dbReference type="InterPro" id="IPR012296">
    <property type="entry name" value="Nuclease_put_TT1808"/>
</dbReference>
<dbReference type="EMBL" id="CP003219">
    <property type="protein sequence ID" value="AEW96402.1"/>
    <property type="molecule type" value="Genomic_DNA"/>
</dbReference>
<accession>G8WX92</accession>
<gene>
    <name evidence="2" type="ordered locus">SCATT_40310</name>
</gene>
<dbReference type="InterPro" id="IPR011335">
    <property type="entry name" value="Restrct_endonuc-II-like"/>
</dbReference>
<protein>
    <recommendedName>
        <fullName evidence="1">Putative restriction endonuclease domain-containing protein</fullName>
    </recommendedName>
</protein>
<name>G8WX92_STREN</name>
<evidence type="ECO:0000313" key="2">
    <source>
        <dbReference type="EMBL" id="AEW96402.1"/>
    </source>
</evidence>